<name>A0A6J5IP38_9BURK</name>
<dbReference type="InterPro" id="IPR019826">
    <property type="entry name" value="Carboxylesterase_B_AS"/>
</dbReference>
<comment type="similarity">
    <text evidence="1 4">Belongs to the type-B carboxylesterase/lipase family.</text>
</comment>
<gene>
    <name evidence="6" type="ORF">BLA3211_01169</name>
</gene>
<dbReference type="InterPro" id="IPR050309">
    <property type="entry name" value="Type-B_Carboxylest/Lipase"/>
</dbReference>
<feature type="domain" description="Carboxylesterase type B" evidence="5">
    <location>
        <begin position="33"/>
        <end position="335"/>
    </location>
</feature>
<feature type="active site" description="Acyl-ester intermediate" evidence="3">
    <location>
        <position position="220"/>
    </location>
</feature>
<keyword evidence="2 4" id="KW-0378">Hydrolase</keyword>
<feature type="active site" description="Charge relay system" evidence="3">
    <location>
        <position position="329"/>
    </location>
</feature>
<dbReference type="InterPro" id="IPR000997">
    <property type="entry name" value="Cholinesterase"/>
</dbReference>
<evidence type="ECO:0000256" key="4">
    <source>
        <dbReference type="RuleBase" id="RU361235"/>
    </source>
</evidence>
<dbReference type="Gene3D" id="3.40.50.1820">
    <property type="entry name" value="alpha/beta hydrolase"/>
    <property type="match status" value="1"/>
</dbReference>
<dbReference type="PRINTS" id="PR00878">
    <property type="entry name" value="CHOLNESTRASE"/>
</dbReference>
<organism evidence="6 7">
    <name type="scientific">Burkholderia aenigmatica</name>
    <dbReference type="NCBI Taxonomy" id="2015348"/>
    <lineage>
        <taxon>Bacteria</taxon>
        <taxon>Pseudomonadati</taxon>
        <taxon>Pseudomonadota</taxon>
        <taxon>Betaproteobacteria</taxon>
        <taxon>Burkholderiales</taxon>
        <taxon>Burkholderiaceae</taxon>
        <taxon>Burkholderia</taxon>
        <taxon>Burkholderia cepacia complex</taxon>
    </lineage>
</organism>
<evidence type="ECO:0000313" key="6">
    <source>
        <dbReference type="EMBL" id="CAB3961427.1"/>
    </source>
</evidence>
<evidence type="ECO:0000313" key="7">
    <source>
        <dbReference type="Proteomes" id="UP000494301"/>
    </source>
</evidence>
<dbReference type="InterPro" id="IPR002018">
    <property type="entry name" value="CarbesteraseB"/>
</dbReference>
<dbReference type="PANTHER" id="PTHR11559">
    <property type="entry name" value="CARBOXYLESTERASE"/>
    <property type="match status" value="1"/>
</dbReference>
<dbReference type="Pfam" id="PF00135">
    <property type="entry name" value="COesterase"/>
    <property type="match status" value="2"/>
</dbReference>
<protein>
    <recommendedName>
        <fullName evidence="4">Carboxylic ester hydrolase</fullName>
        <ecNumber evidence="4">3.1.1.-</ecNumber>
    </recommendedName>
</protein>
<feature type="domain" description="Carboxylesterase type B" evidence="5">
    <location>
        <begin position="389"/>
        <end position="502"/>
    </location>
</feature>
<dbReference type="SUPFAM" id="SSF53474">
    <property type="entry name" value="alpha/beta-Hydrolases"/>
    <property type="match status" value="1"/>
</dbReference>
<sequence length="532" mass="57734">MNLEPIYPGIESTMNEQASLSTIDDCTERRDGVLTLAQGSIRGSCKDGVCQFLGIPYGKAAIGDLRFRPPVPAPAWDGIRDCRRYGDACPQVNDDLPAWQFDGDHSADCLNLNVWTPASAAPGDRLPVMVWLHGGAYLSGSANLSLYDGRVLAEREQVVVVSINHRLNAFGYLHFGDRGDSRSIAANVGQQDIVLALEWIAAHIGAFGGDAGNVTLFGESGGGGKICALTMMPSADGLFHKAIVQSGAFLTLLTRAQAKVRADEFLSMLGADIRALDTISDEQALAAARRLIDRYGYTAFWPVDDGVVIDASRIPRASVPMMIGTTRHESAYFLAPRLLAHGPLEPAGYRDALEDGLRPFSIGPDDARATADAAGRTCAIPPRSIGRDLTDVLFWMPAVALAERNSRHANTFMYRFDWAFPCCGGHYSIHGAEIPFVFGMLDYPLPAWDDADLPNARYSADTLGERFDLAARVQRAWADFARYGDPSASGVSVWPRYTPDARATRIFDRVCRVEADPDAERRRALFAACAGA</sequence>
<dbReference type="GO" id="GO:0004104">
    <property type="term" value="F:cholinesterase activity"/>
    <property type="evidence" value="ECO:0007669"/>
    <property type="project" value="InterPro"/>
</dbReference>
<dbReference type="EC" id="3.1.1.-" evidence="4"/>
<dbReference type="PROSITE" id="PS00122">
    <property type="entry name" value="CARBOXYLESTERASE_B_1"/>
    <property type="match status" value="1"/>
</dbReference>
<proteinExistence type="inferred from homology"/>
<reference evidence="6 7" key="1">
    <citation type="submission" date="2020-04" db="EMBL/GenBank/DDBJ databases">
        <authorList>
            <person name="Depoorter E."/>
        </authorList>
    </citation>
    <scope>NUCLEOTIDE SEQUENCE [LARGE SCALE GENOMIC DNA]</scope>
    <source>
        <strain evidence="6 7">BCC0217</strain>
    </source>
</reference>
<accession>A0A6J5IP38</accession>
<evidence type="ECO:0000256" key="1">
    <source>
        <dbReference type="ARBA" id="ARBA00005964"/>
    </source>
</evidence>
<evidence type="ECO:0000259" key="5">
    <source>
        <dbReference type="Pfam" id="PF00135"/>
    </source>
</evidence>
<evidence type="ECO:0000256" key="3">
    <source>
        <dbReference type="PIRSR" id="PIRSR600997-1"/>
    </source>
</evidence>
<dbReference type="Proteomes" id="UP000494301">
    <property type="component" value="Unassembled WGS sequence"/>
</dbReference>
<evidence type="ECO:0000256" key="2">
    <source>
        <dbReference type="ARBA" id="ARBA00022801"/>
    </source>
</evidence>
<dbReference type="AlphaFoldDB" id="A0A6J5IP38"/>
<dbReference type="EMBL" id="CABWIL020000003">
    <property type="protein sequence ID" value="CAB3961427.1"/>
    <property type="molecule type" value="Genomic_DNA"/>
</dbReference>
<dbReference type="InterPro" id="IPR029058">
    <property type="entry name" value="AB_hydrolase_fold"/>
</dbReference>
<feature type="active site" description="Charge relay system" evidence="3">
    <location>
        <position position="430"/>
    </location>
</feature>